<accession>A0A1H8E573</accession>
<evidence type="ECO:0000256" key="4">
    <source>
        <dbReference type="ARBA" id="ARBA00022475"/>
    </source>
</evidence>
<keyword evidence="6 11" id="KW-0812">Transmembrane</keyword>
<keyword evidence="3 11" id="KW-0813">Transport</keyword>
<dbReference type="RefSeq" id="WP_090610171.1">
    <property type="nucleotide sequence ID" value="NZ_CP067124.1"/>
</dbReference>
<feature type="transmembrane region" description="Helical" evidence="11">
    <location>
        <begin position="160"/>
        <end position="188"/>
    </location>
</feature>
<gene>
    <name evidence="13" type="ORF">SAMN04489859_1001199</name>
</gene>
<feature type="transmembrane region" description="Helical" evidence="11">
    <location>
        <begin position="81"/>
        <end position="107"/>
    </location>
</feature>
<dbReference type="GO" id="GO:0043190">
    <property type="term" value="C:ATP-binding cassette (ABC) transporter complex"/>
    <property type="evidence" value="ECO:0007669"/>
    <property type="project" value="InterPro"/>
</dbReference>
<evidence type="ECO:0000256" key="9">
    <source>
        <dbReference type="ARBA" id="ARBA00023047"/>
    </source>
</evidence>
<dbReference type="PANTHER" id="PTHR30413:SF10">
    <property type="entry name" value="CAPSULE POLYSACCHARIDE EXPORT INNER-MEMBRANE PROTEIN CTRC"/>
    <property type="match status" value="1"/>
</dbReference>
<keyword evidence="14" id="KW-1185">Reference proteome</keyword>
<evidence type="ECO:0000256" key="3">
    <source>
        <dbReference type="ARBA" id="ARBA00022448"/>
    </source>
</evidence>
<dbReference type="InterPro" id="IPR047817">
    <property type="entry name" value="ABC2_TM_bact-type"/>
</dbReference>
<dbReference type="Proteomes" id="UP000199054">
    <property type="component" value="Unassembled WGS sequence"/>
</dbReference>
<feature type="transmembrane region" description="Helical" evidence="11">
    <location>
        <begin position="127"/>
        <end position="148"/>
    </location>
</feature>
<evidence type="ECO:0000259" key="12">
    <source>
        <dbReference type="PROSITE" id="PS51012"/>
    </source>
</evidence>
<feature type="transmembrane region" description="Helical" evidence="11">
    <location>
        <begin position="247"/>
        <end position="266"/>
    </location>
</feature>
<evidence type="ECO:0000256" key="5">
    <source>
        <dbReference type="ARBA" id="ARBA00022597"/>
    </source>
</evidence>
<dbReference type="InterPro" id="IPR013525">
    <property type="entry name" value="ABC2_TM"/>
</dbReference>
<dbReference type="EMBL" id="FODE01000001">
    <property type="protein sequence ID" value="SEN14721.1"/>
    <property type="molecule type" value="Genomic_DNA"/>
</dbReference>
<evidence type="ECO:0000256" key="11">
    <source>
        <dbReference type="RuleBase" id="RU361157"/>
    </source>
</evidence>
<name>A0A1H8E573_9RHOB</name>
<feature type="transmembrane region" description="Helical" evidence="11">
    <location>
        <begin position="48"/>
        <end position="69"/>
    </location>
</feature>
<reference evidence="13 14" key="1">
    <citation type="submission" date="2016-10" db="EMBL/GenBank/DDBJ databases">
        <authorList>
            <person name="de Groot N.N."/>
        </authorList>
    </citation>
    <scope>NUCLEOTIDE SEQUENCE [LARGE SCALE GENOMIC DNA]</scope>
    <source>
        <strain evidence="13 14">DSM 8512</strain>
    </source>
</reference>
<dbReference type="PRINTS" id="PR00164">
    <property type="entry name" value="ABC2TRNSPORT"/>
</dbReference>
<comment type="similarity">
    <text evidence="2 11">Belongs to the ABC-2 integral membrane protein family.</text>
</comment>
<keyword evidence="5" id="KW-0762">Sugar transport</keyword>
<evidence type="ECO:0000256" key="8">
    <source>
        <dbReference type="ARBA" id="ARBA00022989"/>
    </source>
</evidence>
<evidence type="ECO:0000256" key="1">
    <source>
        <dbReference type="ARBA" id="ARBA00004651"/>
    </source>
</evidence>
<evidence type="ECO:0000256" key="10">
    <source>
        <dbReference type="ARBA" id="ARBA00023136"/>
    </source>
</evidence>
<dbReference type="AlphaFoldDB" id="A0A1H8E573"/>
<keyword evidence="7" id="KW-0972">Capsule biogenesis/degradation</keyword>
<dbReference type="GO" id="GO:0015920">
    <property type="term" value="P:lipopolysaccharide transport"/>
    <property type="evidence" value="ECO:0007669"/>
    <property type="project" value="TreeGrafter"/>
</dbReference>
<evidence type="ECO:0000256" key="2">
    <source>
        <dbReference type="ARBA" id="ARBA00007783"/>
    </source>
</evidence>
<feature type="domain" description="ABC transmembrane type-2" evidence="12">
    <location>
        <begin position="47"/>
        <end position="268"/>
    </location>
</feature>
<dbReference type="STRING" id="34002.SAMN04489859_1001199"/>
<keyword evidence="9" id="KW-0625">Polysaccharide transport</keyword>
<keyword evidence="8 11" id="KW-1133">Transmembrane helix</keyword>
<sequence>MSDNSTLHDVNSPRLRPVSGQRRFGSLRAIGALMLREMSTSYGKSAGGYFWAIAEPVGGIVLLTVIFSAGFRTPPMGTNFAIFYATGIVPFFTYMTISSKVSAAITYSKSLLAYPAVTFMDALLARIAVNALTYALVAYLIFTMIYLTQDTRTDPQIGGIVLSILMTMSLAIGVGTMNCFLFAAFPWWRHVWSIVNRPLFLLSGIFFIYDDIPPPYQDWLWFNPLIHVVGQMRKSFYPSYSGDYVNLIYFFSVSASLTLVGLAMLVRYHRDLQHS</sequence>
<evidence type="ECO:0000256" key="7">
    <source>
        <dbReference type="ARBA" id="ARBA00022903"/>
    </source>
</evidence>
<dbReference type="GO" id="GO:0015774">
    <property type="term" value="P:polysaccharide transport"/>
    <property type="evidence" value="ECO:0007669"/>
    <property type="project" value="UniProtKB-KW"/>
</dbReference>
<dbReference type="OrthoDB" id="8479094at2"/>
<dbReference type="InterPro" id="IPR000412">
    <property type="entry name" value="ABC_2_transport"/>
</dbReference>
<comment type="caution">
    <text evidence="11">Lacks conserved residue(s) required for the propagation of feature annotation.</text>
</comment>
<protein>
    <recommendedName>
        <fullName evidence="11">Transport permease protein</fullName>
    </recommendedName>
</protein>
<keyword evidence="4 11" id="KW-1003">Cell membrane</keyword>
<dbReference type="PROSITE" id="PS51012">
    <property type="entry name" value="ABC_TM2"/>
    <property type="match status" value="1"/>
</dbReference>
<organism evidence="13 14">
    <name type="scientific">Paracoccus alcaliphilus</name>
    <dbReference type="NCBI Taxonomy" id="34002"/>
    <lineage>
        <taxon>Bacteria</taxon>
        <taxon>Pseudomonadati</taxon>
        <taxon>Pseudomonadota</taxon>
        <taxon>Alphaproteobacteria</taxon>
        <taxon>Rhodobacterales</taxon>
        <taxon>Paracoccaceae</taxon>
        <taxon>Paracoccus</taxon>
    </lineage>
</organism>
<evidence type="ECO:0000313" key="13">
    <source>
        <dbReference type="EMBL" id="SEN14721.1"/>
    </source>
</evidence>
<proteinExistence type="inferred from homology"/>
<dbReference type="Pfam" id="PF01061">
    <property type="entry name" value="ABC2_membrane"/>
    <property type="match status" value="1"/>
</dbReference>
<dbReference type="GO" id="GO:0140359">
    <property type="term" value="F:ABC-type transporter activity"/>
    <property type="evidence" value="ECO:0007669"/>
    <property type="project" value="InterPro"/>
</dbReference>
<keyword evidence="10 11" id="KW-0472">Membrane</keyword>
<dbReference type="PANTHER" id="PTHR30413">
    <property type="entry name" value="INNER MEMBRANE TRANSPORT PERMEASE"/>
    <property type="match status" value="1"/>
</dbReference>
<comment type="subcellular location">
    <subcellularLocation>
        <location evidence="11">Cell inner membrane</location>
        <topology evidence="11">Multi-pass membrane protein</topology>
    </subcellularLocation>
    <subcellularLocation>
        <location evidence="1">Cell membrane</location>
        <topology evidence="1">Multi-pass membrane protein</topology>
    </subcellularLocation>
</comment>
<evidence type="ECO:0000313" key="14">
    <source>
        <dbReference type="Proteomes" id="UP000199054"/>
    </source>
</evidence>
<evidence type="ECO:0000256" key="6">
    <source>
        <dbReference type="ARBA" id="ARBA00022692"/>
    </source>
</evidence>